<organism evidence="2 3">
    <name type="scientific">Tropilaelaps mercedesae</name>
    <dbReference type="NCBI Taxonomy" id="418985"/>
    <lineage>
        <taxon>Eukaryota</taxon>
        <taxon>Metazoa</taxon>
        <taxon>Ecdysozoa</taxon>
        <taxon>Arthropoda</taxon>
        <taxon>Chelicerata</taxon>
        <taxon>Arachnida</taxon>
        <taxon>Acari</taxon>
        <taxon>Parasitiformes</taxon>
        <taxon>Mesostigmata</taxon>
        <taxon>Gamasina</taxon>
        <taxon>Dermanyssoidea</taxon>
        <taxon>Laelapidae</taxon>
        <taxon>Tropilaelaps</taxon>
    </lineage>
</organism>
<feature type="region of interest" description="Disordered" evidence="1">
    <location>
        <begin position="145"/>
        <end position="165"/>
    </location>
</feature>
<reference evidence="2 3" key="1">
    <citation type="journal article" date="2017" name="Gigascience">
        <title>Draft genome of the honey bee ectoparasitic mite, Tropilaelaps mercedesae, is shaped by the parasitic life history.</title>
        <authorList>
            <person name="Dong X."/>
            <person name="Armstrong S.D."/>
            <person name="Xia D."/>
            <person name="Makepeace B.L."/>
            <person name="Darby A.C."/>
            <person name="Kadowaki T."/>
        </authorList>
    </citation>
    <scope>NUCLEOTIDE SEQUENCE [LARGE SCALE GENOMIC DNA]</scope>
    <source>
        <strain evidence="2">Wuxi-XJTLU</strain>
    </source>
</reference>
<protein>
    <submittedName>
        <fullName evidence="2">Uncharacterized protein</fullName>
    </submittedName>
</protein>
<dbReference type="Proteomes" id="UP000192247">
    <property type="component" value="Unassembled WGS sequence"/>
</dbReference>
<evidence type="ECO:0000313" key="2">
    <source>
        <dbReference type="EMBL" id="OQR70406.1"/>
    </source>
</evidence>
<name>A0A1V9XAF4_9ACAR</name>
<dbReference type="OrthoDB" id="10461413at2759"/>
<accession>A0A1V9XAF4</accession>
<proteinExistence type="predicted"/>
<evidence type="ECO:0000313" key="3">
    <source>
        <dbReference type="Proteomes" id="UP000192247"/>
    </source>
</evidence>
<comment type="caution">
    <text evidence="2">The sequence shown here is derived from an EMBL/GenBank/DDBJ whole genome shotgun (WGS) entry which is preliminary data.</text>
</comment>
<evidence type="ECO:0000256" key="1">
    <source>
        <dbReference type="SAM" id="MobiDB-lite"/>
    </source>
</evidence>
<dbReference type="AlphaFoldDB" id="A0A1V9XAF4"/>
<dbReference type="InParanoid" id="A0A1V9XAF4"/>
<dbReference type="EMBL" id="MNPL01017675">
    <property type="protein sequence ID" value="OQR70406.1"/>
    <property type="molecule type" value="Genomic_DNA"/>
</dbReference>
<gene>
    <name evidence="2" type="ORF">BIW11_04163</name>
</gene>
<keyword evidence="3" id="KW-1185">Reference proteome</keyword>
<sequence length="165" mass="18237">MNDATPRSLLKIEQARNMSGAFITTQRISPALEQCSLFCRCSEFLVVVFPSSKVGVCRSIFPDILQRNPHSTPFRHQNCSVLCVYGTSPVEIPEGGMCYQQRNFIGTPGHCRGGRCVISGKPFKFGFTVEGDSAFNPFSRPPLAPGFAPDVHAPRRTAPYSPRKR</sequence>